<evidence type="ECO:0000256" key="3">
    <source>
        <dbReference type="ARBA" id="ARBA00022801"/>
    </source>
</evidence>
<dbReference type="SUPFAM" id="SSF88723">
    <property type="entry name" value="PIN domain-like"/>
    <property type="match status" value="1"/>
</dbReference>
<evidence type="ECO:0000256" key="4">
    <source>
        <dbReference type="ARBA" id="ARBA00022842"/>
    </source>
</evidence>
<keyword evidence="2" id="KW-0479">Metal-binding</keyword>
<dbReference type="GO" id="GO:0046872">
    <property type="term" value="F:metal ion binding"/>
    <property type="evidence" value="ECO:0007669"/>
    <property type="project" value="UniProtKB-KW"/>
</dbReference>
<dbReference type="GO" id="GO:0004518">
    <property type="term" value="F:nuclease activity"/>
    <property type="evidence" value="ECO:0007669"/>
    <property type="project" value="UniProtKB-KW"/>
</dbReference>
<dbReference type="InterPro" id="IPR002716">
    <property type="entry name" value="PIN_dom"/>
</dbReference>
<sequence length="144" mass="16457">MPKNLKDFRGKEPIFIDANIFLHHAFDVNPVSVEFLKKVESFDLKAYTSALVIEEVTFKLIMQSASNFLDKVTLQNVKALLKDTESREKVFRPVEEYRGYINSLKDFGLRILDLTDKDMTAVVQKAKTYGLLTADAAHLAVMER</sequence>
<dbReference type="Pfam" id="PF01850">
    <property type="entry name" value="PIN"/>
    <property type="match status" value="1"/>
</dbReference>
<dbReference type="Proteomes" id="UP000585609">
    <property type="component" value="Unassembled WGS sequence"/>
</dbReference>
<organism evidence="6 7">
    <name type="scientific">Candidatus Hakubella thermalkaliphila</name>
    <dbReference type="NCBI Taxonomy" id="2754717"/>
    <lineage>
        <taxon>Bacteria</taxon>
        <taxon>Bacillati</taxon>
        <taxon>Actinomycetota</taxon>
        <taxon>Actinomycetota incertae sedis</taxon>
        <taxon>Candidatus Hakubellales</taxon>
        <taxon>Candidatus Hakubellaceae</taxon>
        <taxon>Candidatus Hakubella</taxon>
    </lineage>
</organism>
<feature type="domain" description="PIN" evidence="5">
    <location>
        <begin position="14"/>
        <end position="143"/>
    </location>
</feature>
<reference evidence="6 7" key="1">
    <citation type="journal article" date="2020" name="Front. Microbiol.">
        <title>Single-cell genomics of novel Actinobacteria with the Wood-Ljungdahl pathway discovered in a serpentinizing system.</title>
        <authorList>
            <person name="Merino N."/>
            <person name="Kawai M."/>
            <person name="Boyd E.S."/>
            <person name="Colman D.R."/>
            <person name="McGlynn S.E."/>
            <person name="Nealson K.H."/>
            <person name="Kurokawa K."/>
            <person name="Hongoh Y."/>
        </authorList>
    </citation>
    <scope>NUCLEOTIDE SEQUENCE [LARGE SCALE GENOMIC DNA]</scope>
    <source>
        <strain evidence="6 7">S09_30</strain>
    </source>
</reference>
<gene>
    <name evidence="6" type="ORF">HKBW3S09_01888</name>
</gene>
<protein>
    <recommendedName>
        <fullName evidence="5">PIN domain-containing protein</fullName>
    </recommendedName>
</protein>
<dbReference type="EMBL" id="BLRW01000552">
    <property type="protein sequence ID" value="GFP24421.1"/>
    <property type="molecule type" value="Genomic_DNA"/>
</dbReference>
<evidence type="ECO:0000313" key="7">
    <source>
        <dbReference type="Proteomes" id="UP000585609"/>
    </source>
</evidence>
<accession>A0A6V8NYV3</accession>
<proteinExistence type="predicted"/>
<keyword evidence="1" id="KW-0540">Nuclease</keyword>
<evidence type="ECO:0000259" key="5">
    <source>
        <dbReference type="Pfam" id="PF01850"/>
    </source>
</evidence>
<dbReference type="InterPro" id="IPR029060">
    <property type="entry name" value="PIN-like_dom_sf"/>
</dbReference>
<evidence type="ECO:0000256" key="1">
    <source>
        <dbReference type="ARBA" id="ARBA00022722"/>
    </source>
</evidence>
<keyword evidence="3" id="KW-0378">Hydrolase</keyword>
<keyword evidence="4" id="KW-0460">Magnesium</keyword>
<evidence type="ECO:0000313" key="6">
    <source>
        <dbReference type="EMBL" id="GFP24421.1"/>
    </source>
</evidence>
<name>A0A6V8NYV3_9ACTN</name>
<evidence type="ECO:0000256" key="2">
    <source>
        <dbReference type="ARBA" id="ARBA00022723"/>
    </source>
</evidence>
<feature type="non-terminal residue" evidence="6">
    <location>
        <position position="144"/>
    </location>
</feature>
<dbReference type="GO" id="GO:0016787">
    <property type="term" value="F:hydrolase activity"/>
    <property type="evidence" value="ECO:0007669"/>
    <property type="project" value="UniProtKB-KW"/>
</dbReference>
<comment type="caution">
    <text evidence="6">The sequence shown here is derived from an EMBL/GenBank/DDBJ whole genome shotgun (WGS) entry which is preliminary data.</text>
</comment>
<dbReference type="AlphaFoldDB" id="A0A6V8NYV3"/>